<feature type="region of interest" description="Disordered" evidence="1">
    <location>
        <begin position="100"/>
        <end position="163"/>
    </location>
</feature>
<feature type="compositionally biased region" description="Low complexity" evidence="1">
    <location>
        <begin position="100"/>
        <end position="118"/>
    </location>
</feature>
<feature type="region of interest" description="Disordered" evidence="1">
    <location>
        <begin position="1"/>
        <end position="72"/>
    </location>
</feature>
<sequence length="205" mass="22342">MQPRPSGSKSRPTARKRVNADDSPFIGPSGGNKRGADKADGGLERAKRKRVDAQSGSSSKRTDRNADGESSSLTVDFHAFPLEALHKYLLQVDAVPQLNPSPCSTETPPLPSSLLNPPVVAPRIASPVPSSTPANRPKRDGRESQRRRSSRLQEEDARSRKAPILADAEAVQDVFATLAERNFEKTTIREVDALHQFILAVKTRC</sequence>
<feature type="compositionally biased region" description="Polar residues" evidence="1">
    <location>
        <begin position="1"/>
        <end position="11"/>
    </location>
</feature>
<feature type="compositionally biased region" description="Basic and acidic residues" evidence="1">
    <location>
        <begin position="137"/>
        <end position="159"/>
    </location>
</feature>
<dbReference type="Proteomes" id="UP000054279">
    <property type="component" value="Unassembled WGS sequence"/>
</dbReference>
<protein>
    <submittedName>
        <fullName evidence="2">Uncharacterized protein</fullName>
    </submittedName>
</protein>
<accession>A0A0C9UQM5</accession>
<dbReference type="HOGENOM" id="CLU_080479_0_0_1"/>
<feature type="compositionally biased region" description="Basic and acidic residues" evidence="1">
    <location>
        <begin position="34"/>
        <end position="45"/>
    </location>
</feature>
<proteinExistence type="predicted"/>
<dbReference type="OrthoDB" id="3361956at2759"/>
<name>A0A0C9UQM5_SPHS4</name>
<keyword evidence="3" id="KW-1185">Reference proteome</keyword>
<evidence type="ECO:0000313" key="2">
    <source>
        <dbReference type="EMBL" id="KIJ45243.1"/>
    </source>
</evidence>
<dbReference type="AlphaFoldDB" id="A0A0C9UQM5"/>
<dbReference type="EMBL" id="KN837113">
    <property type="protein sequence ID" value="KIJ45243.1"/>
    <property type="molecule type" value="Genomic_DNA"/>
</dbReference>
<reference evidence="2 3" key="1">
    <citation type="submission" date="2014-06" db="EMBL/GenBank/DDBJ databases">
        <title>Evolutionary Origins and Diversification of the Mycorrhizal Mutualists.</title>
        <authorList>
            <consortium name="DOE Joint Genome Institute"/>
            <consortium name="Mycorrhizal Genomics Consortium"/>
            <person name="Kohler A."/>
            <person name="Kuo A."/>
            <person name="Nagy L.G."/>
            <person name="Floudas D."/>
            <person name="Copeland A."/>
            <person name="Barry K.W."/>
            <person name="Cichocki N."/>
            <person name="Veneault-Fourrey C."/>
            <person name="LaButti K."/>
            <person name="Lindquist E.A."/>
            <person name="Lipzen A."/>
            <person name="Lundell T."/>
            <person name="Morin E."/>
            <person name="Murat C."/>
            <person name="Riley R."/>
            <person name="Ohm R."/>
            <person name="Sun H."/>
            <person name="Tunlid A."/>
            <person name="Henrissat B."/>
            <person name="Grigoriev I.V."/>
            <person name="Hibbett D.S."/>
            <person name="Martin F."/>
        </authorList>
    </citation>
    <scope>NUCLEOTIDE SEQUENCE [LARGE SCALE GENOMIC DNA]</scope>
    <source>
        <strain evidence="2 3">SS14</strain>
    </source>
</reference>
<evidence type="ECO:0000256" key="1">
    <source>
        <dbReference type="SAM" id="MobiDB-lite"/>
    </source>
</evidence>
<gene>
    <name evidence="2" type="ORF">M422DRAFT_30099</name>
</gene>
<organism evidence="2 3">
    <name type="scientific">Sphaerobolus stellatus (strain SS14)</name>
    <dbReference type="NCBI Taxonomy" id="990650"/>
    <lineage>
        <taxon>Eukaryota</taxon>
        <taxon>Fungi</taxon>
        <taxon>Dikarya</taxon>
        <taxon>Basidiomycota</taxon>
        <taxon>Agaricomycotina</taxon>
        <taxon>Agaricomycetes</taxon>
        <taxon>Phallomycetidae</taxon>
        <taxon>Geastrales</taxon>
        <taxon>Sphaerobolaceae</taxon>
        <taxon>Sphaerobolus</taxon>
    </lineage>
</organism>
<evidence type="ECO:0000313" key="3">
    <source>
        <dbReference type="Proteomes" id="UP000054279"/>
    </source>
</evidence>